<dbReference type="Proteomes" id="UP001279553">
    <property type="component" value="Unassembled WGS sequence"/>
</dbReference>
<comment type="similarity">
    <text evidence="1">Belongs to the Gfa family.</text>
</comment>
<feature type="domain" description="CENP-V/GFA" evidence="4">
    <location>
        <begin position="4"/>
        <end position="121"/>
    </location>
</feature>
<proteinExistence type="inferred from homology"/>
<evidence type="ECO:0000256" key="2">
    <source>
        <dbReference type="ARBA" id="ARBA00022723"/>
    </source>
</evidence>
<dbReference type="PROSITE" id="PS51891">
    <property type="entry name" value="CENP_V_GFA"/>
    <property type="match status" value="1"/>
</dbReference>
<comment type="caution">
    <text evidence="5">The sequence shown here is derived from an EMBL/GenBank/DDBJ whole genome shotgun (WGS) entry which is preliminary data.</text>
</comment>
<name>A0AAW9DRG0_ACIAO</name>
<dbReference type="InterPro" id="IPR052355">
    <property type="entry name" value="CENP-V-like"/>
</dbReference>
<dbReference type="SUPFAM" id="SSF51316">
    <property type="entry name" value="Mss4-like"/>
    <property type="match status" value="1"/>
</dbReference>
<evidence type="ECO:0000259" key="4">
    <source>
        <dbReference type="PROSITE" id="PS51891"/>
    </source>
</evidence>
<evidence type="ECO:0000256" key="3">
    <source>
        <dbReference type="ARBA" id="ARBA00022833"/>
    </source>
</evidence>
<dbReference type="PANTHER" id="PTHR28620">
    <property type="entry name" value="CENTROMERE PROTEIN V"/>
    <property type="match status" value="1"/>
</dbReference>
<gene>
    <name evidence="5" type="ORF">SIL87_08505</name>
</gene>
<evidence type="ECO:0000313" key="6">
    <source>
        <dbReference type="Proteomes" id="UP001279553"/>
    </source>
</evidence>
<dbReference type="AlphaFoldDB" id="A0AAW9DRG0"/>
<protein>
    <submittedName>
        <fullName evidence="5">GFA family protein</fullName>
    </submittedName>
</protein>
<dbReference type="Pfam" id="PF04828">
    <property type="entry name" value="GFA"/>
    <property type="match status" value="1"/>
</dbReference>
<keyword evidence="6" id="KW-1185">Reference proteome</keyword>
<dbReference type="GO" id="GO:0016846">
    <property type="term" value="F:carbon-sulfur lyase activity"/>
    <property type="evidence" value="ECO:0007669"/>
    <property type="project" value="InterPro"/>
</dbReference>
<keyword evidence="2" id="KW-0479">Metal-binding</keyword>
<dbReference type="InterPro" id="IPR006913">
    <property type="entry name" value="CENP-V/GFA"/>
</dbReference>
<keyword evidence="3" id="KW-0862">Zinc</keyword>
<dbReference type="GO" id="GO:0046872">
    <property type="term" value="F:metal ion binding"/>
    <property type="evidence" value="ECO:0007669"/>
    <property type="project" value="UniProtKB-KW"/>
</dbReference>
<dbReference type="EMBL" id="JAWXYB010000018">
    <property type="protein sequence ID" value="MDX5930800.1"/>
    <property type="molecule type" value="Genomic_DNA"/>
</dbReference>
<reference evidence="5 6" key="1">
    <citation type="submission" date="2023-11" db="EMBL/GenBank/DDBJ databases">
        <title>MicrobeMod: A computational toolkit for identifying prokaryotic methylation and restriction-modification with nanopore sequencing.</title>
        <authorList>
            <person name="Crits-Christoph A."/>
            <person name="Kang S.C."/>
            <person name="Lee H."/>
            <person name="Ostrov N."/>
        </authorList>
    </citation>
    <scope>NUCLEOTIDE SEQUENCE [LARGE SCALE GENOMIC DNA]</scope>
    <source>
        <strain evidence="5 6">DSMZ 700</strain>
    </source>
</reference>
<evidence type="ECO:0000256" key="1">
    <source>
        <dbReference type="ARBA" id="ARBA00005495"/>
    </source>
</evidence>
<organism evidence="5 6">
    <name type="scientific">Acidiphilium acidophilum</name>
    <name type="common">Thiobacillus acidophilus</name>
    <dbReference type="NCBI Taxonomy" id="76588"/>
    <lineage>
        <taxon>Bacteria</taxon>
        <taxon>Pseudomonadati</taxon>
        <taxon>Pseudomonadota</taxon>
        <taxon>Alphaproteobacteria</taxon>
        <taxon>Acetobacterales</taxon>
        <taxon>Acidocellaceae</taxon>
        <taxon>Acidiphilium</taxon>
    </lineage>
</organism>
<dbReference type="RefSeq" id="WP_319613729.1">
    <property type="nucleotide sequence ID" value="NZ_JAWXYB010000018.1"/>
</dbReference>
<dbReference type="PANTHER" id="PTHR28620:SF1">
    <property type="entry name" value="CENP-V_GFA DOMAIN-CONTAINING PROTEIN"/>
    <property type="match status" value="1"/>
</dbReference>
<evidence type="ECO:0000313" key="5">
    <source>
        <dbReference type="EMBL" id="MDX5930800.1"/>
    </source>
</evidence>
<sequence length="135" mass="15125">MPDLTGSCHCGATSWTLEGDPGSVTACNCTLCRRYGVLWAYDYENERIRVSGPTKTYIRADDPKPGIEIHFCPTCGNVICWRGLATDASNRRRIAVNIRLAPPETVAHLPIDHFDGLETWKDLPSDGRCVRDLWF</sequence>
<dbReference type="Gene3D" id="2.170.150.70">
    <property type="match status" value="1"/>
</dbReference>
<dbReference type="InterPro" id="IPR011057">
    <property type="entry name" value="Mss4-like_sf"/>
</dbReference>
<accession>A0AAW9DRG0</accession>